<feature type="transmembrane region" description="Helical" evidence="6">
    <location>
        <begin position="78"/>
        <end position="99"/>
    </location>
</feature>
<dbReference type="InterPro" id="IPR005496">
    <property type="entry name" value="Integral_membrane_TerC"/>
</dbReference>
<feature type="transmembrane region" description="Helical" evidence="6">
    <location>
        <begin position="50"/>
        <end position="72"/>
    </location>
</feature>
<dbReference type="PANTHER" id="PTHR30238">
    <property type="entry name" value="MEMBRANE BOUND PREDICTED REDOX MODULATOR"/>
    <property type="match status" value="1"/>
</dbReference>
<comment type="similarity">
    <text evidence="2">Belongs to the TerC family.</text>
</comment>
<dbReference type="RefSeq" id="WP_257768426.1">
    <property type="nucleotide sequence ID" value="NZ_CP102480.1"/>
</dbReference>
<dbReference type="Pfam" id="PF03741">
    <property type="entry name" value="TerC"/>
    <property type="match status" value="1"/>
</dbReference>
<dbReference type="EMBL" id="CP102480">
    <property type="protein sequence ID" value="UUX49644.1"/>
    <property type="molecule type" value="Genomic_DNA"/>
</dbReference>
<dbReference type="GO" id="GO:0016020">
    <property type="term" value="C:membrane"/>
    <property type="evidence" value="ECO:0007669"/>
    <property type="project" value="UniProtKB-SubCell"/>
</dbReference>
<reference evidence="7" key="1">
    <citation type="submission" date="2022-08" db="EMBL/GenBank/DDBJ databases">
        <title>Nisaea acidiphila sp. nov., isolated from a marine algal debris and emended description of the genus Nisaea Urios et al. 2008.</title>
        <authorList>
            <person name="Kwon K."/>
        </authorList>
    </citation>
    <scope>NUCLEOTIDE SEQUENCE</scope>
    <source>
        <strain evidence="7">MEBiC11861</strain>
    </source>
</reference>
<dbReference type="KEGG" id="naci:NUH88_19865"/>
<evidence type="ECO:0000256" key="1">
    <source>
        <dbReference type="ARBA" id="ARBA00004141"/>
    </source>
</evidence>
<evidence type="ECO:0000256" key="6">
    <source>
        <dbReference type="SAM" id="Phobius"/>
    </source>
</evidence>
<comment type="subcellular location">
    <subcellularLocation>
        <location evidence="1">Membrane</location>
        <topology evidence="1">Multi-pass membrane protein</topology>
    </subcellularLocation>
</comment>
<evidence type="ECO:0000313" key="8">
    <source>
        <dbReference type="Proteomes" id="UP001060336"/>
    </source>
</evidence>
<keyword evidence="3 6" id="KW-0812">Transmembrane</keyword>
<feature type="transmembrane region" description="Helical" evidence="6">
    <location>
        <begin position="153"/>
        <end position="175"/>
    </location>
</feature>
<evidence type="ECO:0000256" key="2">
    <source>
        <dbReference type="ARBA" id="ARBA00007511"/>
    </source>
</evidence>
<organism evidence="7 8">
    <name type="scientific">Nisaea acidiphila</name>
    <dbReference type="NCBI Taxonomy" id="1862145"/>
    <lineage>
        <taxon>Bacteria</taxon>
        <taxon>Pseudomonadati</taxon>
        <taxon>Pseudomonadota</taxon>
        <taxon>Alphaproteobacteria</taxon>
        <taxon>Rhodospirillales</taxon>
        <taxon>Thalassobaculaceae</taxon>
        <taxon>Nisaea</taxon>
    </lineage>
</organism>
<proteinExistence type="inferred from homology"/>
<protein>
    <submittedName>
        <fullName evidence="7">TerC family protein</fullName>
    </submittedName>
</protein>
<feature type="transmembrane region" description="Helical" evidence="6">
    <location>
        <begin position="187"/>
        <end position="206"/>
    </location>
</feature>
<evidence type="ECO:0000256" key="4">
    <source>
        <dbReference type="ARBA" id="ARBA00022989"/>
    </source>
</evidence>
<evidence type="ECO:0000256" key="5">
    <source>
        <dbReference type="ARBA" id="ARBA00023136"/>
    </source>
</evidence>
<feature type="transmembrane region" description="Helical" evidence="6">
    <location>
        <begin position="12"/>
        <end position="38"/>
    </location>
</feature>
<evidence type="ECO:0000313" key="7">
    <source>
        <dbReference type="EMBL" id="UUX49644.1"/>
    </source>
</evidence>
<dbReference type="PANTHER" id="PTHR30238:SF4">
    <property type="entry name" value="SLL1022 PROTEIN"/>
    <property type="match status" value="1"/>
</dbReference>
<dbReference type="Proteomes" id="UP001060336">
    <property type="component" value="Chromosome"/>
</dbReference>
<dbReference type="AlphaFoldDB" id="A0A9J7ATI7"/>
<sequence length="238" mass="25555">MDWILDPTLWASLATLTALEIILGIDNIIFVSIVAESLPEERRPLARRVGLGLALILRLIMLSALAWIVGLTAPITEIWGYTLSWRDLILLIGGLFLLYKGTHEIHNSVEGDHGGTRAKVGATFAAVIGQIIVLDLVFSIDSVITAVGMVQDLGVMIAAVVIAMAVMIAAAGPIAGFIEKHPTTKMLALSFLMLVGVALIADGMHFHIPRGYIYFAVFFSASVEVLNLLAKRKRAAAG</sequence>
<accession>A0A9J7ATI7</accession>
<name>A0A9J7ATI7_9PROT</name>
<feature type="transmembrane region" description="Helical" evidence="6">
    <location>
        <begin position="212"/>
        <end position="230"/>
    </location>
</feature>
<feature type="transmembrane region" description="Helical" evidence="6">
    <location>
        <begin position="120"/>
        <end position="147"/>
    </location>
</feature>
<keyword evidence="4 6" id="KW-1133">Transmembrane helix</keyword>
<gene>
    <name evidence="7" type="ORF">NUH88_19865</name>
</gene>
<evidence type="ECO:0000256" key="3">
    <source>
        <dbReference type="ARBA" id="ARBA00022692"/>
    </source>
</evidence>
<keyword evidence="8" id="KW-1185">Reference proteome</keyword>
<keyword evidence="5 6" id="KW-0472">Membrane</keyword>